<comment type="caution">
    <text evidence="2">The sequence shown here is derived from an EMBL/GenBank/DDBJ whole genome shotgun (WGS) entry which is preliminary data.</text>
</comment>
<protein>
    <submittedName>
        <fullName evidence="2">GNAT family N-acetyltransferase</fullName>
    </submittedName>
</protein>
<evidence type="ECO:0000313" key="3">
    <source>
        <dbReference type="Proteomes" id="UP000823824"/>
    </source>
</evidence>
<dbReference type="InterPro" id="IPR052564">
    <property type="entry name" value="N-acetyltrans/Recomb-assoc"/>
</dbReference>
<dbReference type="EMBL" id="DWZJ01000005">
    <property type="protein sequence ID" value="HJB12193.1"/>
    <property type="molecule type" value="Genomic_DNA"/>
</dbReference>
<dbReference type="PANTHER" id="PTHR43451:SF1">
    <property type="entry name" value="ACETYLTRANSFERASE"/>
    <property type="match status" value="1"/>
</dbReference>
<reference evidence="2" key="1">
    <citation type="journal article" date="2021" name="PeerJ">
        <title>Extensive microbial diversity within the chicken gut microbiome revealed by metagenomics and culture.</title>
        <authorList>
            <person name="Gilroy R."/>
            <person name="Ravi A."/>
            <person name="Getino M."/>
            <person name="Pursley I."/>
            <person name="Horton D.L."/>
            <person name="Alikhan N.F."/>
            <person name="Baker D."/>
            <person name="Gharbi K."/>
            <person name="Hall N."/>
            <person name="Watson M."/>
            <person name="Adriaenssens E.M."/>
            <person name="Foster-Nyarko E."/>
            <person name="Jarju S."/>
            <person name="Secka A."/>
            <person name="Antonio M."/>
            <person name="Oren A."/>
            <person name="Chaudhuri R.R."/>
            <person name="La Ragione R."/>
            <person name="Hildebrand F."/>
            <person name="Pallen M.J."/>
        </authorList>
    </citation>
    <scope>NUCLEOTIDE SEQUENCE</scope>
    <source>
        <strain evidence="2">ChiBcec18-1249</strain>
    </source>
</reference>
<dbReference type="AlphaFoldDB" id="A0A9D2LGG1"/>
<feature type="domain" description="N-acetyltransferase" evidence="1">
    <location>
        <begin position="1"/>
        <end position="126"/>
    </location>
</feature>
<reference evidence="2" key="2">
    <citation type="submission" date="2021-04" db="EMBL/GenBank/DDBJ databases">
        <authorList>
            <person name="Gilroy R."/>
        </authorList>
    </citation>
    <scope>NUCLEOTIDE SEQUENCE</scope>
    <source>
        <strain evidence="2">ChiBcec18-1249</strain>
    </source>
</reference>
<dbReference type="GO" id="GO:0016747">
    <property type="term" value="F:acyltransferase activity, transferring groups other than amino-acyl groups"/>
    <property type="evidence" value="ECO:0007669"/>
    <property type="project" value="InterPro"/>
</dbReference>
<name>A0A9D2LGG1_9FIRM</name>
<proteinExistence type="predicted"/>
<dbReference type="CDD" id="cd04301">
    <property type="entry name" value="NAT_SF"/>
    <property type="match status" value="1"/>
</dbReference>
<dbReference type="Pfam" id="PF13673">
    <property type="entry name" value="Acetyltransf_10"/>
    <property type="match status" value="1"/>
</dbReference>
<gene>
    <name evidence="2" type="ORF">H9787_00615</name>
</gene>
<evidence type="ECO:0000313" key="2">
    <source>
        <dbReference type="EMBL" id="HJB12193.1"/>
    </source>
</evidence>
<dbReference type="SUPFAM" id="SSF55729">
    <property type="entry name" value="Acyl-CoA N-acyltransferases (Nat)"/>
    <property type="match status" value="1"/>
</dbReference>
<dbReference type="PROSITE" id="PS51186">
    <property type="entry name" value="GNAT"/>
    <property type="match status" value="1"/>
</dbReference>
<dbReference type="Proteomes" id="UP000823824">
    <property type="component" value="Unassembled WGS sequence"/>
</dbReference>
<accession>A0A9D2LGG1</accession>
<sequence length="126" mass="14257">MLIRRIREPELPAAMDLCWRVFQEFEAPDYALEGVEAFHVYISDVEQVKHLTVFGAWEGQDLLGVLAAEGSHIALFFVDPAFHRQGIGRGLFQTYLAAGDWSRVTVYSSPYAVEVYRHLGFLHVSG</sequence>
<organism evidence="2 3">
    <name type="scientific">Candidatus Oscillibacter excrementigallinarum</name>
    <dbReference type="NCBI Taxonomy" id="2838716"/>
    <lineage>
        <taxon>Bacteria</taxon>
        <taxon>Bacillati</taxon>
        <taxon>Bacillota</taxon>
        <taxon>Clostridia</taxon>
        <taxon>Eubacteriales</taxon>
        <taxon>Oscillospiraceae</taxon>
        <taxon>Oscillibacter</taxon>
    </lineage>
</organism>
<evidence type="ECO:0000259" key="1">
    <source>
        <dbReference type="PROSITE" id="PS51186"/>
    </source>
</evidence>
<dbReference type="Gene3D" id="3.40.630.30">
    <property type="match status" value="1"/>
</dbReference>
<dbReference type="InterPro" id="IPR016181">
    <property type="entry name" value="Acyl_CoA_acyltransferase"/>
</dbReference>
<dbReference type="PANTHER" id="PTHR43451">
    <property type="entry name" value="ACETYLTRANSFERASE (GNAT) FAMILY PROTEIN"/>
    <property type="match status" value="1"/>
</dbReference>
<dbReference type="InterPro" id="IPR000182">
    <property type="entry name" value="GNAT_dom"/>
</dbReference>